<dbReference type="GO" id="GO:0042780">
    <property type="term" value="P:tRNA 3'-end processing"/>
    <property type="evidence" value="ECO:0007669"/>
    <property type="project" value="UniProtKB-UniRule"/>
</dbReference>
<dbReference type="GO" id="GO:0008408">
    <property type="term" value="F:3'-5' exonuclease activity"/>
    <property type="evidence" value="ECO:0007669"/>
    <property type="project" value="InterPro"/>
</dbReference>
<keyword evidence="1 6" id="KW-0963">Cytoplasm</keyword>
<evidence type="ECO:0000256" key="1">
    <source>
        <dbReference type="ARBA" id="ARBA00022490"/>
    </source>
</evidence>
<dbReference type="SUPFAM" id="SSF47819">
    <property type="entry name" value="HRDC-like"/>
    <property type="match status" value="2"/>
</dbReference>
<dbReference type="InterPro" id="IPR036397">
    <property type="entry name" value="RNaseH_sf"/>
</dbReference>
<protein>
    <recommendedName>
        <fullName evidence="6">Ribonuclease D</fullName>
        <shortName evidence="6">RNase D</shortName>
        <ecNumber evidence="6">3.1.13.5</ecNumber>
    </recommendedName>
</protein>
<comment type="similarity">
    <text evidence="6">Belongs to the RNase D family.</text>
</comment>
<dbReference type="InterPro" id="IPR002121">
    <property type="entry name" value="HRDC_dom"/>
</dbReference>
<evidence type="ECO:0000256" key="5">
    <source>
        <dbReference type="ARBA" id="ARBA00022839"/>
    </source>
</evidence>
<keyword evidence="3 6" id="KW-0540">Nuclease</keyword>
<dbReference type="GO" id="GO:0003676">
    <property type="term" value="F:nucleic acid binding"/>
    <property type="evidence" value="ECO:0007669"/>
    <property type="project" value="InterPro"/>
</dbReference>
<accession>A0A1X7AMV5</accession>
<comment type="subcellular location">
    <subcellularLocation>
        <location evidence="6">Cytoplasm</location>
    </subcellularLocation>
</comment>
<dbReference type="Gene3D" id="1.10.150.80">
    <property type="entry name" value="HRDC domain"/>
    <property type="match status" value="1"/>
</dbReference>
<dbReference type="InterPro" id="IPR010997">
    <property type="entry name" value="HRDC-like_sf"/>
</dbReference>
<evidence type="ECO:0000256" key="6">
    <source>
        <dbReference type="HAMAP-Rule" id="MF_01899"/>
    </source>
</evidence>
<dbReference type="PANTHER" id="PTHR47649">
    <property type="entry name" value="RIBONUCLEASE D"/>
    <property type="match status" value="1"/>
</dbReference>
<dbReference type="Gene3D" id="3.30.420.10">
    <property type="entry name" value="Ribonuclease H-like superfamily/Ribonuclease H"/>
    <property type="match status" value="1"/>
</dbReference>
<dbReference type="EC" id="3.1.13.5" evidence="6"/>
<dbReference type="InterPro" id="IPR002562">
    <property type="entry name" value="3'-5'_exonuclease_dom"/>
</dbReference>
<dbReference type="Proteomes" id="UP000196573">
    <property type="component" value="Unassembled WGS sequence"/>
</dbReference>
<dbReference type="SUPFAM" id="SSF53098">
    <property type="entry name" value="Ribonuclease H-like"/>
    <property type="match status" value="1"/>
</dbReference>
<dbReference type="Pfam" id="PF01612">
    <property type="entry name" value="DNA_pol_A_exo1"/>
    <property type="match status" value="1"/>
</dbReference>
<organism evidence="8 9">
    <name type="scientific">Parendozoicomonas haliclonae</name>
    <dbReference type="NCBI Taxonomy" id="1960125"/>
    <lineage>
        <taxon>Bacteria</taxon>
        <taxon>Pseudomonadati</taxon>
        <taxon>Pseudomonadota</taxon>
        <taxon>Gammaproteobacteria</taxon>
        <taxon>Oceanospirillales</taxon>
        <taxon>Endozoicomonadaceae</taxon>
        <taxon>Parendozoicomonas</taxon>
    </lineage>
</organism>
<keyword evidence="9" id="KW-1185">Reference proteome</keyword>
<dbReference type="AlphaFoldDB" id="A0A1X7AMV5"/>
<evidence type="ECO:0000256" key="3">
    <source>
        <dbReference type="ARBA" id="ARBA00022722"/>
    </source>
</evidence>
<dbReference type="RefSeq" id="WP_087111649.1">
    <property type="nucleotide sequence ID" value="NZ_CBCSCN010000007.1"/>
</dbReference>
<dbReference type="InterPro" id="IPR012337">
    <property type="entry name" value="RNaseH-like_sf"/>
</dbReference>
<gene>
    <name evidence="6 8" type="primary">rnd</name>
    <name evidence="8" type="ORF">EHSB41UT_03195</name>
</gene>
<evidence type="ECO:0000313" key="8">
    <source>
        <dbReference type="EMBL" id="SMA49343.1"/>
    </source>
</evidence>
<evidence type="ECO:0000259" key="7">
    <source>
        <dbReference type="PROSITE" id="PS50967"/>
    </source>
</evidence>
<dbReference type="GO" id="GO:0000166">
    <property type="term" value="F:nucleotide binding"/>
    <property type="evidence" value="ECO:0007669"/>
    <property type="project" value="InterPro"/>
</dbReference>
<sequence length="391" mass="45394">MSQPAIHWLTTNQQLASAARDWQQLPWLTLDTEFVRTKTFWPLAGLIQLGYGEDVWLIDPLTISEWQPLRDLLLNPNITKVMHAMSEDIELFRYLLDALPENVFDTQLAAAYAGLEFSMGYQKLIARLLEIDIPKGETRSDWLARPLTPSQVDYAALDVFYLGQAYPLLREMLEDKGFTQWHREDCDNQVRNIGTDTDPREAWRDVKMAWQLRPQQLAVLQRLCEWRENEARARNLSRNRLAPAGALWDLARYQPDSLNDLRRIKAMKPQNIRQSGQEILVQIEQGQQVDPEHYPERPNGPLPKQVQPVVEAIKSFCRQRAEQLGLLPELVPSKPWVGKLLRGWLKTGSFDNSNLNNLKGGWRREEILQPLIEHLNARQFPDHLRNPSFNK</sequence>
<dbReference type="OrthoDB" id="9800549at2"/>
<comment type="cofactor">
    <cofactor evidence="6">
        <name>a divalent metal cation</name>
        <dbReference type="ChEBI" id="CHEBI:60240"/>
    </cofactor>
</comment>
<dbReference type="NCBIfam" id="TIGR01388">
    <property type="entry name" value="rnd"/>
    <property type="match status" value="1"/>
</dbReference>
<keyword evidence="2 6" id="KW-0819">tRNA processing</keyword>
<dbReference type="HAMAP" id="MF_01899">
    <property type="entry name" value="RNase_D"/>
    <property type="match status" value="1"/>
</dbReference>
<dbReference type="GO" id="GO:0033890">
    <property type="term" value="F:ribonuclease D activity"/>
    <property type="evidence" value="ECO:0007669"/>
    <property type="project" value="UniProtKB-UniRule"/>
</dbReference>
<comment type="catalytic activity">
    <reaction evidence="6">
        <text>Exonucleolytic cleavage that removes extra residues from the 3'-terminus of tRNA to produce 5'-mononucleotides.</text>
        <dbReference type="EC" id="3.1.13.5"/>
    </reaction>
</comment>
<dbReference type="InterPro" id="IPR044876">
    <property type="entry name" value="HRDC_dom_sf"/>
</dbReference>
<dbReference type="GO" id="GO:0005737">
    <property type="term" value="C:cytoplasm"/>
    <property type="evidence" value="ECO:0007669"/>
    <property type="project" value="UniProtKB-SubCell"/>
</dbReference>
<dbReference type="Pfam" id="PF00570">
    <property type="entry name" value="HRDC"/>
    <property type="match status" value="1"/>
</dbReference>
<evidence type="ECO:0000256" key="4">
    <source>
        <dbReference type="ARBA" id="ARBA00022801"/>
    </source>
</evidence>
<dbReference type="SMART" id="SM00474">
    <property type="entry name" value="35EXOc"/>
    <property type="match status" value="1"/>
</dbReference>
<dbReference type="PANTHER" id="PTHR47649:SF1">
    <property type="entry name" value="RIBONUCLEASE D"/>
    <property type="match status" value="1"/>
</dbReference>
<dbReference type="EMBL" id="FWPT01000007">
    <property type="protein sequence ID" value="SMA49343.1"/>
    <property type="molecule type" value="Genomic_DNA"/>
</dbReference>
<dbReference type="InterPro" id="IPR006292">
    <property type="entry name" value="RNase_D"/>
</dbReference>
<name>A0A1X7AMV5_9GAMM</name>
<evidence type="ECO:0000256" key="2">
    <source>
        <dbReference type="ARBA" id="ARBA00022694"/>
    </source>
</evidence>
<dbReference type="InterPro" id="IPR051086">
    <property type="entry name" value="RNase_D-like"/>
</dbReference>
<evidence type="ECO:0000313" key="9">
    <source>
        <dbReference type="Proteomes" id="UP000196573"/>
    </source>
</evidence>
<keyword evidence="5 6" id="KW-0269">Exonuclease</keyword>
<reference evidence="8 9" key="1">
    <citation type="submission" date="2017-03" db="EMBL/GenBank/DDBJ databases">
        <authorList>
            <person name="Afonso C.L."/>
            <person name="Miller P.J."/>
            <person name="Scott M.A."/>
            <person name="Spackman E."/>
            <person name="Goraichik I."/>
            <person name="Dimitrov K.M."/>
            <person name="Suarez D.L."/>
            <person name="Swayne D.E."/>
        </authorList>
    </citation>
    <scope>NUCLEOTIDE SEQUENCE [LARGE SCALE GENOMIC DNA]</scope>
    <source>
        <strain evidence="8">SB41UT1</strain>
    </source>
</reference>
<comment type="function">
    <text evidence="6">Exonuclease involved in the 3' processing of various precursor tRNAs. Initiates hydrolysis at the 3'-terminus of an RNA molecule and releases 5'-mononucleotides.</text>
</comment>
<proteinExistence type="inferred from homology"/>
<dbReference type="PROSITE" id="PS50967">
    <property type="entry name" value="HRDC"/>
    <property type="match status" value="1"/>
</dbReference>
<keyword evidence="4 6" id="KW-0378">Hydrolase</keyword>
<dbReference type="CDD" id="cd06142">
    <property type="entry name" value="RNaseD_exo"/>
    <property type="match status" value="1"/>
</dbReference>
<dbReference type="SMART" id="SM00341">
    <property type="entry name" value="HRDC"/>
    <property type="match status" value="1"/>
</dbReference>
<feature type="domain" description="HRDC" evidence="7">
    <location>
        <begin position="213"/>
        <end position="293"/>
    </location>
</feature>